<evidence type="ECO:0000259" key="3">
    <source>
        <dbReference type="Pfam" id="PF03413"/>
    </source>
</evidence>
<dbReference type="RefSeq" id="WP_009350684.1">
    <property type="nucleotide sequence ID" value="NZ_GL638156.1"/>
</dbReference>
<feature type="compositionally biased region" description="Pro residues" evidence="1">
    <location>
        <begin position="164"/>
        <end position="177"/>
    </location>
</feature>
<feature type="region of interest" description="Disordered" evidence="1">
    <location>
        <begin position="104"/>
        <end position="142"/>
    </location>
</feature>
<feature type="region of interest" description="Disordered" evidence="1">
    <location>
        <begin position="157"/>
        <end position="187"/>
    </location>
</feature>
<dbReference type="Proteomes" id="UP000004633">
    <property type="component" value="Unassembled WGS sequence"/>
</dbReference>
<keyword evidence="5" id="KW-1185">Reference proteome</keyword>
<dbReference type="EMBL" id="AECV01000057">
    <property type="protein sequence ID" value="EFW28823.1"/>
    <property type="molecule type" value="Genomic_DNA"/>
</dbReference>
<dbReference type="Pfam" id="PF03413">
    <property type="entry name" value="PepSY"/>
    <property type="match status" value="1"/>
</dbReference>
<keyword evidence="2" id="KW-0472">Membrane</keyword>
<keyword evidence="2" id="KW-0812">Transmembrane</keyword>
<accession>E7N4U2</accession>
<sequence>MEMENIKNAASGIVTKSRLKKLGALLVLAAVVTGGASYYMHEQKIAHRTAAAAAQTAMITAQAERENISLISEDQARSIAAEAIGKDENALTFRHVELINAADRDEKRDKHDKRDQHDKDKKHEKGEKHKERRDRGDVTPEDYFRLVEAQRDRGIAAQAANAPAPQPAGAPAAPPQTTPADAAQPPVGVPAPMHGAAPAPHMAMPDARLAFLPVYNVTCTDGTVKYKVRIDAATGNVLSNRVDD</sequence>
<dbReference type="HOGENOM" id="CLU_101748_0_0_9"/>
<protein>
    <recommendedName>
        <fullName evidence="3">PepSY domain-containing protein</fullName>
    </recommendedName>
</protein>
<feature type="transmembrane region" description="Helical" evidence="2">
    <location>
        <begin position="21"/>
        <end position="40"/>
    </location>
</feature>
<keyword evidence="2" id="KW-1133">Transmembrane helix</keyword>
<name>E7N4U2_9FIRM</name>
<gene>
    <name evidence="4" type="ORF">HMPREF9555_02037</name>
</gene>
<feature type="compositionally biased region" description="Low complexity" evidence="1">
    <location>
        <begin position="178"/>
        <end position="187"/>
    </location>
</feature>
<dbReference type="AlphaFoldDB" id="E7N4U2"/>
<evidence type="ECO:0000256" key="1">
    <source>
        <dbReference type="SAM" id="MobiDB-lite"/>
    </source>
</evidence>
<evidence type="ECO:0000313" key="4">
    <source>
        <dbReference type="EMBL" id="EFW28823.1"/>
    </source>
</evidence>
<proteinExistence type="predicted"/>
<comment type="caution">
    <text evidence="4">The sequence shown here is derived from an EMBL/GenBank/DDBJ whole genome shotgun (WGS) entry which is preliminary data.</text>
</comment>
<organism evidence="4 5">
    <name type="scientific">Selenomonas artemidis F0399</name>
    <dbReference type="NCBI Taxonomy" id="749551"/>
    <lineage>
        <taxon>Bacteria</taxon>
        <taxon>Bacillati</taxon>
        <taxon>Bacillota</taxon>
        <taxon>Negativicutes</taxon>
        <taxon>Selenomonadales</taxon>
        <taxon>Selenomonadaceae</taxon>
        <taxon>Selenomonas</taxon>
    </lineage>
</organism>
<dbReference type="STRING" id="749551.HMPREF9555_02037"/>
<feature type="domain" description="PepSY" evidence="3">
    <location>
        <begin position="213"/>
        <end position="239"/>
    </location>
</feature>
<dbReference type="InterPro" id="IPR025711">
    <property type="entry name" value="PepSY"/>
</dbReference>
<dbReference type="Gene3D" id="3.10.450.40">
    <property type="match status" value="1"/>
</dbReference>
<reference evidence="4 5" key="1">
    <citation type="submission" date="2010-08" db="EMBL/GenBank/DDBJ databases">
        <authorList>
            <person name="Weinstock G."/>
            <person name="Sodergren E."/>
            <person name="Clifton S."/>
            <person name="Fulton L."/>
            <person name="Fulton B."/>
            <person name="Courtney L."/>
            <person name="Fronick C."/>
            <person name="Harrison M."/>
            <person name="Strong C."/>
            <person name="Farmer C."/>
            <person name="Delahaunty K."/>
            <person name="Markovic C."/>
            <person name="Hall O."/>
            <person name="Minx P."/>
            <person name="Tomlinson C."/>
            <person name="Mitreva M."/>
            <person name="Hou S."/>
            <person name="Chen J."/>
            <person name="Wollam A."/>
            <person name="Pepin K.H."/>
            <person name="Johnson M."/>
            <person name="Bhonagiri V."/>
            <person name="Zhang X."/>
            <person name="Suruliraj S."/>
            <person name="Warren W."/>
            <person name="Chinwalla A."/>
            <person name="Mardis E.R."/>
            <person name="Wilson R.K."/>
        </authorList>
    </citation>
    <scope>NUCLEOTIDE SEQUENCE [LARGE SCALE GENOMIC DNA]</scope>
    <source>
        <strain evidence="4 5">F0399</strain>
    </source>
</reference>
<evidence type="ECO:0000256" key="2">
    <source>
        <dbReference type="SAM" id="Phobius"/>
    </source>
</evidence>
<evidence type="ECO:0000313" key="5">
    <source>
        <dbReference type="Proteomes" id="UP000004633"/>
    </source>
</evidence>